<keyword evidence="2 5" id="KW-0812">Transmembrane</keyword>
<feature type="transmembrane region" description="Helical" evidence="5">
    <location>
        <begin position="338"/>
        <end position="359"/>
    </location>
</feature>
<gene>
    <name evidence="7" type="ORF">CVLEPA_LOCUS5517</name>
</gene>
<proteinExistence type="predicted"/>
<dbReference type="Pfam" id="PF03151">
    <property type="entry name" value="TPT"/>
    <property type="match status" value="1"/>
</dbReference>
<feature type="transmembrane region" description="Helical" evidence="5">
    <location>
        <begin position="212"/>
        <end position="232"/>
    </location>
</feature>
<comment type="caution">
    <text evidence="7">The sequence shown here is derived from an EMBL/GenBank/DDBJ whole genome shotgun (WGS) entry which is preliminary data.</text>
</comment>
<feature type="transmembrane region" description="Helical" evidence="5">
    <location>
        <begin position="164"/>
        <end position="182"/>
    </location>
</feature>
<dbReference type="Proteomes" id="UP001642483">
    <property type="component" value="Unassembled WGS sequence"/>
</dbReference>
<feature type="transmembrane region" description="Helical" evidence="5">
    <location>
        <begin position="141"/>
        <end position="158"/>
    </location>
</feature>
<evidence type="ECO:0000259" key="6">
    <source>
        <dbReference type="Pfam" id="PF03151"/>
    </source>
</evidence>
<comment type="subcellular location">
    <subcellularLocation>
        <location evidence="1">Membrane</location>
        <topology evidence="1">Multi-pass membrane protein</topology>
    </subcellularLocation>
</comment>
<dbReference type="EMBL" id="CAWYQH010000024">
    <property type="protein sequence ID" value="CAK8676006.1"/>
    <property type="molecule type" value="Genomic_DNA"/>
</dbReference>
<evidence type="ECO:0000256" key="4">
    <source>
        <dbReference type="ARBA" id="ARBA00023136"/>
    </source>
</evidence>
<reference evidence="7 8" key="1">
    <citation type="submission" date="2024-02" db="EMBL/GenBank/DDBJ databases">
        <authorList>
            <person name="Daric V."/>
            <person name="Darras S."/>
        </authorList>
    </citation>
    <scope>NUCLEOTIDE SEQUENCE [LARGE SCALE GENOMIC DNA]</scope>
</reference>
<feature type="transmembrane region" description="Helical" evidence="5">
    <location>
        <begin position="244"/>
        <end position="264"/>
    </location>
</feature>
<feature type="transmembrane region" description="Helical" evidence="5">
    <location>
        <begin position="284"/>
        <end position="306"/>
    </location>
</feature>
<feature type="transmembrane region" description="Helical" evidence="5">
    <location>
        <begin position="70"/>
        <end position="87"/>
    </location>
</feature>
<evidence type="ECO:0000256" key="1">
    <source>
        <dbReference type="ARBA" id="ARBA00004141"/>
    </source>
</evidence>
<evidence type="ECO:0000256" key="3">
    <source>
        <dbReference type="ARBA" id="ARBA00022989"/>
    </source>
</evidence>
<feature type="transmembrane region" description="Helical" evidence="5">
    <location>
        <begin position="189"/>
        <end position="206"/>
    </location>
</feature>
<dbReference type="InterPro" id="IPR050186">
    <property type="entry name" value="TPT_transporter"/>
</dbReference>
<feature type="transmembrane region" description="Helical" evidence="5">
    <location>
        <begin position="99"/>
        <end position="120"/>
    </location>
</feature>
<evidence type="ECO:0000256" key="5">
    <source>
        <dbReference type="SAM" id="Phobius"/>
    </source>
</evidence>
<feature type="domain" description="Sugar phosphate transporter" evidence="6">
    <location>
        <begin position="75"/>
        <end position="355"/>
    </location>
</feature>
<keyword evidence="8" id="KW-1185">Reference proteome</keyword>
<evidence type="ECO:0000256" key="2">
    <source>
        <dbReference type="ARBA" id="ARBA00022692"/>
    </source>
</evidence>
<keyword evidence="4 5" id="KW-0472">Membrane</keyword>
<evidence type="ECO:0000313" key="7">
    <source>
        <dbReference type="EMBL" id="CAK8676006.1"/>
    </source>
</evidence>
<dbReference type="InterPro" id="IPR004853">
    <property type="entry name" value="Sugar_P_trans_dom"/>
</dbReference>
<sequence length="370" mass="41341">MGHVVDRLNVLNGHKKRQQLKNLFRHFVICCEKAIALVIVRDGVDVSHLFKCIYLITKMDVSEVSATKQLLAAGFYGLSSIAIMMVNKSVLTNYKFPSAQFLGLGQMIAAVFILMFGKFFKLVSFPDFHRSTILKIQPLPLLYFGNLVCGLGGTKQISLPMFTVLRRFTILLTMILEIYVLGKHPSKTIVITVITMIIGSIIAASDDLAFDLIGYIFIFCNDIFTAANNVYIKKHLNTNDLGKYGIIFYNCLFMIIPATLLLYYTGDFEKSMQFESWNDVNFLVLFVLSCTMGFILIFSTTLCTAYNSALTTTVVGCIKNIVITYIGMVFGGDYVFSWTNFVGINISVFGGILYSFVAFKAKQKKDSGPG</sequence>
<organism evidence="7 8">
    <name type="scientific">Clavelina lepadiformis</name>
    <name type="common">Light-bulb sea squirt</name>
    <name type="synonym">Ascidia lepadiformis</name>
    <dbReference type="NCBI Taxonomy" id="159417"/>
    <lineage>
        <taxon>Eukaryota</taxon>
        <taxon>Metazoa</taxon>
        <taxon>Chordata</taxon>
        <taxon>Tunicata</taxon>
        <taxon>Ascidiacea</taxon>
        <taxon>Aplousobranchia</taxon>
        <taxon>Clavelinidae</taxon>
        <taxon>Clavelina</taxon>
    </lineage>
</organism>
<feature type="transmembrane region" description="Helical" evidence="5">
    <location>
        <begin position="313"/>
        <end position="332"/>
    </location>
</feature>
<name>A0ABP0F9C6_CLALP</name>
<evidence type="ECO:0000313" key="8">
    <source>
        <dbReference type="Proteomes" id="UP001642483"/>
    </source>
</evidence>
<dbReference type="PANTHER" id="PTHR11132">
    <property type="entry name" value="SOLUTE CARRIER FAMILY 35"/>
    <property type="match status" value="1"/>
</dbReference>
<accession>A0ABP0F9C6</accession>
<keyword evidence="3 5" id="KW-1133">Transmembrane helix</keyword>
<protein>
    <recommendedName>
        <fullName evidence="6">Sugar phosphate transporter domain-containing protein</fullName>
    </recommendedName>
</protein>